<organism evidence="3 4">
    <name type="scientific">Dentipellis fragilis</name>
    <dbReference type="NCBI Taxonomy" id="205917"/>
    <lineage>
        <taxon>Eukaryota</taxon>
        <taxon>Fungi</taxon>
        <taxon>Dikarya</taxon>
        <taxon>Basidiomycota</taxon>
        <taxon>Agaricomycotina</taxon>
        <taxon>Agaricomycetes</taxon>
        <taxon>Russulales</taxon>
        <taxon>Hericiaceae</taxon>
        <taxon>Dentipellis</taxon>
    </lineage>
</organism>
<feature type="region of interest" description="Disordered" evidence="2">
    <location>
        <begin position="201"/>
        <end position="257"/>
    </location>
</feature>
<reference evidence="3 4" key="1">
    <citation type="submission" date="2019-02" db="EMBL/GenBank/DDBJ databases">
        <title>Genome sequencing of the rare red list fungi Dentipellis fragilis.</title>
        <authorList>
            <person name="Buettner E."/>
            <person name="Kellner H."/>
        </authorList>
    </citation>
    <scope>NUCLEOTIDE SEQUENCE [LARGE SCALE GENOMIC DNA]</scope>
    <source>
        <strain evidence="3 4">DSM 105465</strain>
    </source>
</reference>
<dbReference type="Proteomes" id="UP000298327">
    <property type="component" value="Unassembled WGS sequence"/>
</dbReference>
<dbReference type="AlphaFoldDB" id="A0A4Y9Z8Q1"/>
<protein>
    <submittedName>
        <fullName evidence="3">Uncharacterized protein</fullName>
    </submittedName>
</protein>
<feature type="region of interest" description="Disordered" evidence="2">
    <location>
        <begin position="141"/>
        <end position="179"/>
    </location>
</feature>
<evidence type="ECO:0000313" key="4">
    <source>
        <dbReference type="Proteomes" id="UP000298327"/>
    </source>
</evidence>
<evidence type="ECO:0000313" key="3">
    <source>
        <dbReference type="EMBL" id="TFY71155.1"/>
    </source>
</evidence>
<keyword evidence="4" id="KW-1185">Reference proteome</keyword>
<comment type="caution">
    <text evidence="3">The sequence shown here is derived from an EMBL/GenBank/DDBJ whole genome shotgun (WGS) entry which is preliminary data.</text>
</comment>
<feature type="coiled-coil region" evidence="1">
    <location>
        <begin position="81"/>
        <end position="127"/>
    </location>
</feature>
<feature type="compositionally biased region" description="Polar residues" evidence="2">
    <location>
        <begin position="161"/>
        <end position="178"/>
    </location>
</feature>
<evidence type="ECO:0000256" key="1">
    <source>
        <dbReference type="SAM" id="Coils"/>
    </source>
</evidence>
<name>A0A4Y9Z8Q1_9AGAM</name>
<feature type="compositionally biased region" description="Basic residues" evidence="2">
    <location>
        <begin position="245"/>
        <end position="257"/>
    </location>
</feature>
<gene>
    <name evidence="3" type="ORF">EVG20_g1848</name>
</gene>
<dbReference type="STRING" id="205917.A0A4Y9Z8Q1"/>
<accession>A0A4Y9Z8Q1</accession>
<sequence>MEGFDFFPVSSVHDEAWLQNLPIPQNVPLQAGTDNPSSFTDPMPNTEHFIPSVQEQNLHPHIPPHYGATYDQPSYSESLQAQQVQLEVLRETRRIRELELQIAEEKRHESEARLREREADVALAEAQIKLRTMEMSRHSSFQDLSGFAPSQAPDGRFAQHFESSPSTDDASGPSSDSATWLDPSLSGMMFPDYFTPDTSAFPSLTPAASDPSPSGPSTSSHLDVGGPSDQLFVSLAPPSDPSCPRKPRRTQVSNSRKKGTRAVDECDAFCNQCNKFIAKLLLRGSQEELDVSYDLYYRCSTCAPIGHGTSTRKRANEPDDTASPTICDVCNRIQGFGGFNAKDSRTILAFAVEVVCASCSDKYRRCTNCGGGSSRGGIGKWRCKELFEDDRKTCGLSHARLGGRDMELAVWEIPTELPGRQDLPLVIDAIENLWHEHVVARMGVPEVLEYQSVRNYEDIKAKILDLHFPGRSLFTDQVPIPGRRLFTALTWAKIRARRDKSKPQWARSRPQDKSINEWVAYNTRRSNVLYPANSLLCGVWIAEWNIVDRTLLMGTVCMFDYLDVEDRSAYSFEEFLYRILCEIRQHNSRHPEDPWHPPEHLWAAIKSNPYSLRMRLVETLERRLGFMPVEEYITRYPGARHEMFTANSASLAKAVDDRLSVDNKEMTIIVKYIGVSSLENLERKKAARLAKPHKTEAKFV</sequence>
<dbReference type="EMBL" id="SEOQ01000064">
    <property type="protein sequence ID" value="TFY71155.1"/>
    <property type="molecule type" value="Genomic_DNA"/>
</dbReference>
<keyword evidence="1" id="KW-0175">Coiled coil</keyword>
<proteinExistence type="predicted"/>
<evidence type="ECO:0000256" key="2">
    <source>
        <dbReference type="SAM" id="MobiDB-lite"/>
    </source>
</evidence>
<feature type="compositionally biased region" description="Low complexity" evidence="2">
    <location>
        <begin position="205"/>
        <end position="220"/>
    </location>
</feature>
<dbReference type="OrthoDB" id="2129662at2759"/>